<dbReference type="GO" id="GO:0004521">
    <property type="term" value="F:RNA endonuclease activity"/>
    <property type="evidence" value="ECO:0007669"/>
    <property type="project" value="UniProtKB-UniRule"/>
</dbReference>
<dbReference type="Pfam" id="PF12072">
    <property type="entry name" value="RNase_Y_N"/>
    <property type="match status" value="1"/>
</dbReference>
<dbReference type="CDD" id="cd00077">
    <property type="entry name" value="HDc"/>
    <property type="match status" value="1"/>
</dbReference>
<protein>
    <recommendedName>
        <fullName evidence="5 6">Ribonuclease Y</fullName>
        <shortName evidence="5">RNase Y</shortName>
        <ecNumber evidence="5 6">3.1.-.-</ecNumber>
    </recommendedName>
</protein>
<dbReference type="PANTHER" id="PTHR12826">
    <property type="entry name" value="RIBONUCLEASE Y"/>
    <property type="match status" value="1"/>
</dbReference>
<dbReference type="HAMAP" id="MF_00335">
    <property type="entry name" value="RNase_Y"/>
    <property type="match status" value="1"/>
</dbReference>
<evidence type="ECO:0000313" key="10">
    <source>
        <dbReference type="Proteomes" id="UP000229307"/>
    </source>
</evidence>
<dbReference type="Pfam" id="PF00013">
    <property type="entry name" value="KH_1"/>
    <property type="match status" value="1"/>
</dbReference>
<keyword evidence="1 5" id="KW-0540">Nuclease</keyword>
<organism evidence="9 10">
    <name type="scientific">Candidatus Desantisbacteria bacterium CG_4_10_14_0_8_um_filter_48_22</name>
    <dbReference type="NCBI Taxonomy" id="1974543"/>
    <lineage>
        <taxon>Bacteria</taxon>
        <taxon>Candidatus Desantisiibacteriota</taxon>
    </lineage>
</organism>
<dbReference type="InterPro" id="IPR006675">
    <property type="entry name" value="HDIG_dom"/>
</dbReference>
<dbReference type="NCBIfam" id="TIGR03319">
    <property type="entry name" value="RNase_Y"/>
    <property type="match status" value="1"/>
</dbReference>
<dbReference type="PROSITE" id="PS50084">
    <property type="entry name" value="KH_TYPE_1"/>
    <property type="match status" value="1"/>
</dbReference>
<dbReference type="InterPro" id="IPR036612">
    <property type="entry name" value="KH_dom_type_1_sf"/>
</dbReference>
<dbReference type="InterPro" id="IPR006674">
    <property type="entry name" value="HD_domain"/>
</dbReference>
<keyword evidence="2 5" id="KW-0255">Endonuclease</keyword>
<evidence type="ECO:0000256" key="3">
    <source>
        <dbReference type="ARBA" id="ARBA00022801"/>
    </source>
</evidence>
<dbReference type="SUPFAM" id="SSF109604">
    <property type="entry name" value="HD-domain/PDEase-like"/>
    <property type="match status" value="1"/>
</dbReference>
<evidence type="ECO:0000256" key="4">
    <source>
        <dbReference type="ARBA" id="ARBA00022884"/>
    </source>
</evidence>
<evidence type="ECO:0000256" key="5">
    <source>
        <dbReference type="HAMAP-Rule" id="MF_00335"/>
    </source>
</evidence>
<keyword evidence="3 5" id="KW-0378">Hydrolase</keyword>
<dbReference type="Gene3D" id="3.30.1370.10">
    <property type="entry name" value="K Homology domain, type 1"/>
    <property type="match status" value="1"/>
</dbReference>
<dbReference type="InterPro" id="IPR004087">
    <property type="entry name" value="KH_dom"/>
</dbReference>
<dbReference type="InterPro" id="IPR003607">
    <property type="entry name" value="HD/PDEase_dom"/>
</dbReference>
<evidence type="ECO:0000259" key="8">
    <source>
        <dbReference type="PROSITE" id="PS51831"/>
    </source>
</evidence>
<dbReference type="Pfam" id="PF01966">
    <property type="entry name" value="HD"/>
    <property type="match status" value="1"/>
</dbReference>
<dbReference type="EC" id="3.1.-.-" evidence="5 6"/>
<dbReference type="PANTHER" id="PTHR12826:SF15">
    <property type="entry name" value="RIBONUCLEASE Y"/>
    <property type="match status" value="1"/>
</dbReference>
<dbReference type="CDD" id="cd22431">
    <property type="entry name" value="KH-I_RNaseY"/>
    <property type="match status" value="1"/>
</dbReference>
<feature type="domain" description="HD" evidence="8">
    <location>
        <begin position="327"/>
        <end position="420"/>
    </location>
</feature>
<dbReference type="InterPro" id="IPR022711">
    <property type="entry name" value="RNase_Y_N"/>
</dbReference>
<comment type="similarity">
    <text evidence="5">Belongs to the RNase Y family.</text>
</comment>
<dbReference type="AlphaFoldDB" id="A0A2M7S7B8"/>
<dbReference type="GO" id="GO:0003723">
    <property type="term" value="F:RNA binding"/>
    <property type="evidence" value="ECO:0007669"/>
    <property type="project" value="UniProtKB-UniRule"/>
</dbReference>
<reference evidence="10" key="1">
    <citation type="submission" date="2017-09" db="EMBL/GenBank/DDBJ databases">
        <title>Depth-based differentiation of microbial function through sediment-hosted aquifers and enrichment of novel symbionts in the deep terrestrial subsurface.</title>
        <authorList>
            <person name="Probst A.J."/>
            <person name="Ladd B."/>
            <person name="Jarett J.K."/>
            <person name="Geller-Mcgrath D.E."/>
            <person name="Sieber C.M.K."/>
            <person name="Emerson J.B."/>
            <person name="Anantharaman K."/>
            <person name="Thomas B.C."/>
            <person name="Malmstrom R."/>
            <person name="Stieglmeier M."/>
            <person name="Klingl A."/>
            <person name="Woyke T."/>
            <person name="Ryan C.M."/>
            <person name="Banfield J.F."/>
        </authorList>
    </citation>
    <scope>NUCLEOTIDE SEQUENCE [LARGE SCALE GENOMIC DNA]</scope>
</reference>
<dbReference type="SUPFAM" id="SSF54791">
    <property type="entry name" value="Eukaryotic type KH-domain (KH-domain type I)"/>
    <property type="match status" value="1"/>
</dbReference>
<proteinExistence type="inferred from homology"/>
<keyword evidence="4 5" id="KW-0694">RNA-binding</keyword>
<dbReference type="GO" id="GO:0016787">
    <property type="term" value="F:hydrolase activity"/>
    <property type="evidence" value="ECO:0007669"/>
    <property type="project" value="UniProtKB-KW"/>
</dbReference>
<dbReference type="InterPro" id="IPR004088">
    <property type="entry name" value="KH_dom_type_1"/>
</dbReference>
<evidence type="ECO:0000313" key="9">
    <source>
        <dbReference type="EMBL" id="PIZ15369.1"/>
    </source>
</evidence>
<evidence type="ECO:0000256" key="7">
    <source>
        <dbReference type="SAM" id="Coils"/>
    </source>
</evidence>
<dbReference type="PROSITE" id="PS51831">
    <property type="entry name" value="HD"/>
    <property type="match status" value="1"/>
</dbReference>
<dbReference type="NCBIfam" id="TIGR00277">
    <property type="entry name" value="HDIG"/>
    <property type="match status" value="1"/>
</dbReference>
<evidence type="ECO:0000256" key="2">
    <source>
        <dbReference type="ARBA" id="ARBA00022759"/>
    </source>
</evidence>
<keyword evidence="7" id="KW-0175">Coiled coil</keyword>
<gene>
    <name evidence="5 9" type="primary">rny</name>
    <name evidence="9" type="ORF">COY52_09930</name>
</gene>
<comment type="caution">
    <text evidence="9">The sequence shown here is derived from an EMBL/GenBank/DDBJ whole genome shotgun (WGS) entry which is preliminary data.</text>
</comment>
<dbReference type="Proteomes" id="UP000229307">
    <property type="component" value="Unassembled WGS sequence"/>
</dbReference>
<dbReference type="EMBL" id="PFMR01000266">
    <property type="protein sequence ID" value="PIZ15369.1"/>
    <property type="molecule type" value="Genomic_DNA"/>
</dbReference>
<name>A0A2M7S7B8_9BACT</name>
<accession>A0A2M7S7B8</accession>
<evidence type="ECO:0000256" key="6">
    <source>
        <dbReference type="NCBIfam" id="TIGR03319"/>
    </source>
</evidence>
<dbReference type="SMART" id="SM00322">
    <property type="entry name" value="KH"/>
    <property type="match status" value="1"/>
</dbReference>
<dbReference type="GO" id="GO:0006402">
    <property type="term" value="P:mRNA catabolic process"/>
    <property type="evidence" value="ECO:0007669"/>
    <property type="project" value="UniProtKB-UniRule"/>
</dbReference>
<dbReference type="FunFam" id="1.10.3210.10:FF:000022">
    <property type="entry name" value="Ribonuclease Y"/>
    <property type="match status" value="1"/>
</dbReference>
<sequence>MNIFMIVGIAAAAFAGFAAGYMYRKYLARAKQKLAEKDAEKILGDARAQVDMRRKEMEIELKKKMEQDKEDFEKGWKVQKTELQRLESRLLEREESLDRKVEILERKEGDVTGREKTVKEKEVDLDRKEEEQRKNLQRIAGLTVEEAKRMLLASLENTVRQESEVYIKEMEVKAHETADKKAKEIVSLSIQRLAVEQTTESTVSVVSLPDEMKGRVIGREGRNIRSIEAATGVDLLIDDTPGVIVLSSFDPVRREVARVTLERLIADGRIQPTRVEETVDKVRKEIDESVKAEGEKACFELGIQNIHPEEVRLLGRLKYRTSYGQNVLQHSKEVAYLAGMMASELRVNTQIAKRAGLLHDLGKSADQDFEGTHTQIGVEYARKFKESDEVIHAIACHHEDEQPKTVEAVLVQVADAISASRPGVRKETLEAYMKRLSSLEEAAQSFHGVEKAYAIQAGREVRVMVVPEIVDEHKMAQLAKDIAAKIEKDIQYPGQIRVMVLRETRAMEYAK</sequence>
<dbReference type="Gene3D" id="1.10.3210.10">
    <property type="entry name" value="Hypothetical protein af1432"/>
    <property type="match status" value="1"/>
</dbReference>
<dbReference type="InterPro" id="IPR017705">
    <property type="entry name" value="Ribonuclease_Y"/>
</dbReference>
<feature type="coiled-coil region" evidence="7">
    <location>
        <begin position="47"/>
        <end position="107"/>
    </location>
</feature>
<evidence type="ECO:0000256" key="1">
    <source>
        <dbReference type="ARBA" id="ARBA00022722"/>
    </source>
</evidence>
<comment type="function">
    <text evidence="5">Endoribonuclease that initiates mRNA decay.</text>
</comment>
<dbReference type="GO" id="GO:0005886">
    <property type="term" value="C:plasma membrane"/>
    <property type="evidence" value="ECO:0007669"/>
    <property type="project" value="UniProtKB-UniRule"/>
</dbReference>
<dbReference type="SMART" id="SM00471">
    <property type="entry name" value="HDc"/>
    <property type="match status" value="1"/>
</dbReference>